<feature type="transmembrane region" description="Helical" evidence="10">
    <location>
        <begin position="163"/>
        <end position="186"/>
    </location>
</feature>
<dbReference type="eggNOG" id="COG2205">
    <property type="taxonomic scope" value="Bacteria"/>
</dbReference>
<keyword evidence="14" id="KW-1185">Reference proteome</keyword>
<keyword evidence="4" id="KW-0597">Phosphoprotein</keyword>
<feature type="transmembrane region" description="Helical" evidence="10">
    <location>
        <begin position="18"/>
        <end position="40"/>
    </location>
</feature>
<dbReference type="SMART" id="SM00387">
    <property type="entry name" value="HATPase_c"/>
    <property type="match status" value="1"/>
</dbReference>
<keyword evidence="9" id="KW-0902">Two-component regulatory system</keyword>
<dbReference type="PANTHER" id="PTHR45436">
    <property type="entry name" value="SENSOR HISTIDINE KINASE YKOH"/>
    <property type="match status" value="1"/>
</dbReference>
<evidence type="ECO:0000256" key="2">
    <source>
        <dbReference type="ARBA" id="ARBA00004370"/>
    </source>
</evidence>
<evidence type="ECO:0000313" key="13">
    <source>
        <dbReference type="EMBL" id="ETW13257.1"/>
    </source>
</evidence>
<dbReference type="EMBL" id="AQQW01000004">
    <property type="protein sequence ID" value="ETW13257.1"/>
    <property type="molecule type" value="Genomic_DNA"/>
</dbReference>
<dbReference type="Gene3D" id="3.30.565.10">
    <property type="entry name" value="Histidine kinase-like ATPase, C-terminal domain"/>
    <property type="match status" value="1"/>
</dbReference>
<keyword evidence="10" id="KW-0472">Membrane</keyword>
<dbReference type="InterPro" id="IPR036890">
    <property type="entry name" value="HATPase_C_sf"/>
</dbReference>
<accession>W4HKI7</accession>
<sequence length="457" mass="48294">MAEASAVLRRRRSITTRLALTLAAIFVGGGTAIAIAALAYGRTAADRSFDRLLIGAAEQIAEAVAVRGGRLIVDIPASAFELLSLAADDRIVYAVTAPDGALVTGYPDLPRAETQGIYDGEITGADARFVRIDRLLAERALTGRVTVVVGQTTQARTELAREIAGRAVLLSGIAGLFMAGLALVAVRRALAPLDRLARHLSTREAHDLRPVPVEVPREIGVLVDTLDRFMARVERQVSATQALLGDAPHQLRTPIAAIRAHAELAREERDPEKLRAMVTRIHQRALNLGRLADQMLSRAMIIHRADAVPRAPVDLREVAMRAVDEVDHLGGGAGVGLHLPEDAVRVAGDALSLGEAVKNLLANALRYGMTPVAVSVSGAEGRARIEVLDAGPGIPEGQWVDAMSRFAGRSGVSAESAGLGLSIVASVAEAHEGTLRFSHDGVRFHATLEMPMLGAGA</sequence>
<evidence type="ECO:0000256" key="7">
    <source>
        <dbReference type="ARBA" id="ARBA00022777"/>
    </source>
</evidence>
<dbReference type="Gene3D" id="1.10.287.130">
    <property type="match status" value="1"/>
</dbReference>
<dbReference type="InterPro" id="IPR050428">
    <property type="entry name" value="TCS_sensor_his_kinase"/>
</dbReference>
<dbReference type="SUPFAM" id="SSF55874">
    <property type="entry name" value="ATPase domain of HSP90 chaperone/DNA topoisomerase II/histidine kinase"/>
    <property type="match status" value="1"/>
</dbReference>
<dbReference type="Pfam" id="PF08521">
    <property type="entry name" value="2CSK_N"/>
    <property type="match status" value="1"/>
</dbReference>
<dbReference type="GO" id="GO:0005886">
    <property type="term" value="C:plasma membrane"/>
    <property type="evidence" value="ECO:0007669"/>
    <property type="project" value="TreeGrafter"/>
</dbReference>
<dbReference type="EC" id="2.7.13.3" evidence="3"/>
<feature type="domain" description="Histidine kinase" evidence="11">
    <location>
        <begin position="246"/>
        <end position="454"/>
    </location>
</feature>
<evidence type="ECO:0000256" key="4">
    <source>
        <dbReference type="ARBA" id="ARBA00022553"/>
    </source>
</evidence>
<keyword evidence="5" id="KW-0808">Transferase</keyword>
<evidence type="ECO:0000256" key="8">
    <source>
        <dbReference type="ARBA" id="ARBA00022989"/>
    </source>
</evidence>
<dbReference type="Pfam" id="PF00512">
    <property type="entry name" value="HisKA"/>
    <property type="match status" value="1"/>
</dbReference>
<dbReference type="InterPro" id="IPR003594">
    <property type="entry name" value="HATPase_dom"/>
</dbReference>
<dbReference type="PROSITE" id="PS50885">
    <property type="entry name" value="HAMP"/>
    <property type="match status" value="1"/>
</dbReference>
<keyword evidence="8 10" id="KW-1133">Transmembrane helix</keyword>
<evidence type="ECO:0000256" key="1">
    <source>
        <dbReference type="ARBA" id="ARBA00000085"/>
    </source>
</evidence>
<dbReference type="Gene3D" id="6.10.340.10">
    <property type="match status" value="1"/>
</dbReference>
<dbReference type="CDD" id="cd00082">
    <property type="entry name" value="HisKA"/>
    <property type="match status" value="1"/>
</dbReference>
<evidence type="ECO:0000313" key="14">
    <source>
        <dbReference type="Proteomes" id="UP000019063"/>
    </source>
</evidence>
<evidence type="ECO:0000256" key="6">
    <source>
        <dbReference type="ARBA" id="ARBA00022692"/>
    </source>
</evidence>
<dbReference type="Pfam" id="PF00672">
    <property type="entry name" value="HAMP"/>
    <property type="match status" value="1"/>
</dbReference>
<protein>
    <recommendedName>
        <fullName evidence="3">histidine kinase</fullName>
        <ecNumber evidence="3">2.7.13.3</ecNumber>
    </recommendedName>
</protein>
<proteinExistence type="predicted"/>
<dbReference type="InterPro" id="IPR005467">
    <property type="entry name" value="His_kinase_dom"/>
</dbReference>
<evidence type="ECO:0000256" key="3">
    <source>
        <dbReference type="ARBA" id="ARBA00012438"/>
    </source>
</evidence>
<comment type="catalytic activity">
    <reaction evidence="1">
        <text>ATP + protein L-histidine = ADP + protein N-phospho-L-histidine.</text>
        <dbReference type="EC" id="2.7.13.3"/>
    </reaction>
</comment>
<dbReference type="InterPro" id="IPR013727">
    <property type="entry name" value="2CSK_N"/>
</dbReference>
<name>W4HKI7_9RHOB</name>
<dbReference type="InterPro" id="IPR003660">
    <property type="entry name" value="HAMP_dom"/>
</dbReference>
<gene>
    <name evidence="13" type="ORF">ATO8_08596</name>
</gene>
<dbReference type="InterPro" id="IPR003661">
    <property type="entry name" value="HisK_dim/P_dom"/>
</dbReference>
<dbReference type="SUPFAM" id="SSF47384">
    <property type="entry name" value="Homodimeric domain of signal transducing histidine kinase"/>
    <property type="match status" value="1"/>
</dbReference>
<evidence type="ECO:0000256" key="10">
    <source>
        <dbReference type="SAM" id="Phobius"/>
    </source>
</evidence>
<dbReference type="SMART" id="SM00388">
    <property type="entry name" value="HisKA"/>
    <property type="match status" value="1"/>
</dbReference>
<keyword evidence="7 13" id="KW-0418">Kinase</keyword>
<dbReference type="Proteomes" id="UP000019063">
    <property type="component" value="Unassembled WGS sequence"/>
</dbReference>
<feature type="domain" description="HAMP" evidence="12">
    <location>
        <begin position="187"/>
        <end position="238"/>
    </location>
</feature>
<evidence type="ECO:0000259" key="12">
    <source>
        <dbReference type="PROSITE" id="PS50885"/>
    </source>
</evidence>
<evidence type="ECO:0000259" key="11">
    <source>
        <dbReference type="PROSITE" id="PS50109"/>
    </source>
</evidence>
<comment type="subcellular location">
    <subcellularLocation>
        <location evidence="2">Membrane</location>
    </subcellularLocation>
</comment>
<dbReference type="AlphaFoldDB" id="W4HKI7"/>
<reference evidence="13 14" key="1">
    <citation type="journal article" date="2014" name="Antonie Van Leeuwenhoek">
        <title>Roseivivax atlanticus sp. nov., isolated from surface seawater of the Atlantic Ocean.</title>
        <authorList>
            <person name="Li G."/>
            <person name="Lai Q."/>
            <person name="Liu X."/>
            <person name="Sun F."/>
            <person name="Shao Z."/>
        </authorList>
    </citation>
    <scope>NUCLEOTIDE SEQUENCE [LARGE SCALE GENOMIC DNA]</scope>
    <source>
        <strain evidence="13 14">22II-s10s</strain>
    </source>
</reference>
<organism evidence="13 14">
    <name type="scientific">Roseivivax marinus</name>
    <dbReference type="NCBI Taxonomy" id="1379903"/>
    <lineage>
        <taxon>Bacteria</taxon>
        <taxon>Pseudomonadati</taxon>
        <taxon>Pseudomonadota</taxon>
        <taxon>Alphaproteobacteria</taxon>
        <taxon>Rhodobacterales</taxon>
        <taxon>Roseobacteraceae</taxon>
        <taxon>Roseivivax</taxon>
    </lineage>
</organism>
<dbReference type="InterPro" id="IPR036097">
    <property type="entry name" value="HisK_dim/P_sf"/>
</dbReference>
<dbReference type="GO" id="GO:0000155">
    <property type="term" value="F:phosphorelay sensor kinase activity"/>
    <property type="evidence" value="ECO:0007669"/>
    <property type="project" value="InterPro"/>
</dbReference>
<dbReference type="PANTHER" id="PTHR45436:SF1">
    <property type="entry name" value="SENSOR PROTEIN QSEC"/>
    <property type="match status" value="1"/>
</dbReference>
<evidence type="ECO:0000256" key="9">
    <source>
        <dbReference type="ARBA" id="ARBA00023012"/>
    </source>
</evidence>
<dbReference type="RefSeq" id="WP_043843714.1">
    <property type="nucleotide sequence ID" value="NZ_AQQW01000004.1"/>
</dbReference>
<dbReference type="PROSITE" id="PS50109">
    <property type="entry name" value="HIS_KIN"/>
    <property type="match status" value="1"/>
</dbReference>
<evidence type="ECO:0000256" key="5">
    <source>
        <dbReference type="ARBA" id="ARBA00022679"/>
    </source>
</evidence>
<keyword evidence="6 10" id="KW-0812">Transmembrane</keyword>
<dbReference type="Pfam" id="PF02518">
    <property type="entry name" value="HATPase_c"/>
    <property type="match status" value="1"/>
</dbReference>
<comment type="caution">
    <text evidence="13">The sequence shown here is derived from an EMBL/GenBank/DDBJ whole genome shotgun (WGS) entry which is preliminary data.</text>
</comment>
<dbReference type="STRING" id="1379903.ATO8_08596"/>